<accession>A0A7C9IBN0</accession>
<dbReference type="EMBL" id="WQLB01000015">
    <property type="protein sequence ID" value="MVN87506.1"/>
    <property type="molecule type" value="Genomic_DNA"/>
</dbReference>
<sequence length="352" mass="37385">MFSLLLALPLLPAAPPPLHRLIAIGEAAAWPQAGAATLELQVHQAGVVTLTVDQPGFNGAAYAARRPGVIGDEQYRAGTPNTSYVLRDAQGTVLFTRMFAPGVLGQTTLFSGPLTPGRYTLSMTVASFAKRTSGVRISGPVAVQATSVNTTVQGSGWRPAGTFTLARPATLRLFNGDAPSELELRLRYQDGRVVALPSGTRAQWTQTAVAAGQGRVEARQGVKAKQWSKTFTLAFLDGLTPLPQVLQAWTPPASPMALPRPQIVEIRDQPVLVPQPPQTVEVQDTRRQAQAVTVQPVTQTPVATPEVSRVPQPGDPDFIGPLLPDVQARATPPQLTLLPALQPAAQGTRLQP</sequence>
<evidence type="ECO:0000313" key="1">
    <source>
        <dbReference type="EMBL" id="MVN87506.1"/>
    </source>
</evidence>
<dbReference type="RefSeq" id="WP_157459561.1">
    <property type="nucleotide sequence ID" value="NZ_WQLB01000015.1"/>
</dbReference>
<gene>
    <name evidence="1" type="ORF">GO986_12095</name>
</gene>
<comment type="caution">
    <text evidence="1">The sequence shown here is derived from an EMBL/GenBank/DDBJ whole genome shotgun (WGS) entry which is preliminary data.</text>
</comment>
<dbReference type="Proteomes" id="UP000483286">
    <property type="component" value="Unassembled WGS sequence"/>
</dbReference>
<proteinExistence type="predicted"/>
<name>A0A7C9IBN0_9DEIO</name>
<reference evidence="1 2" key="1">
    <citation type="submission" date="2019-12" db="EMBL/GenBank/DDBJ databases">
        <title>Deinococcus sp. HMF7620 Genome sequencing and assembly.</title>
        <authorList>
            <person name="Kang H."/>
            <person name="Kim H."/>
            <person name="Joh K."/>
        </authorList>
    </citation>
    <scope>NUCLEOTIDE SEQUENCE [LARGE SCALE GENOMIC DNA]</scope>
    <source>
        <strain evidence="1 2">HMF7620</strain>
    </source>
</reference>
<keyword evidence="2" id="KW-1185">Reference proteome</keyword>
<protein>
    <submittedName>
        <fullName evidence="1">Uncharacterized protein</fullName>
    </submittedName>
</protein>
<dbReference type="AlphaFoldDB" id="A0A7C9IBN0"/>
<evidence type="ECO:0000313" key="2">
    <source>
        <dbReference type="Proteomes" id="UP000483286"/>
    </source>
</evidence>
<organism evidence="1 2">
    <name type="scientific">Deinococcus arboris</name>
    <dbReference type="NCBI Taxonomy" id="2682977"/>
    <lineage>
        <taxon>Bacteria</taxon>
        <taxon>Thermotogati</taxon>
        <taxon>Deinococcota</taxon>
        <taxon>Deinococci</taxon>
        <taxon>Deinococcales</taxon>
        <taxon>Deinococcaceae</taxon>
        <taxon>Deinococcus</taxon>
    </lineage>
</organism>